<dbReference type="SFLD" id="SFLDS00019">
    <property type="entry name" value="Glutathione_Transferase_(cytos"/>
    <property type="match status" value="1"/>
</dbReference>
<dbReference type="Proteomes" id="UP001274830">
    <property type="component" value="Unassembled WGS sequence"/>
</dbReference>
<dbReference type="PANTHER" id="PTHR43968:SF6">
    <property type="entry name" value="GLUTATHIONE S-TRANSFERASE OMEGA"/>
    <property type="match status" value="1"/>
</dbReference>
<dbReference type="CDD" id="cd00299">
    <property type="entry name" value="GST_C_family"/>
    <property type="match status" value="1"/>
</dbReference>
<dbReference type="EMBL" id="JAUTXT010000063">
    <property type="protein sequence ID" value="KAK3670084.1"/>
    <property type="molecule type" value="Genomic_DNA"/>
</dbReference>
<gene>
    <name evidence="3" type="ORF">LTR78_010024</name>
</gene>
<evidence type="ECO:0008006" key="5">
    <source>
        <dbReference type="Google" id="ProtNLM"/>
    </source>
</evidence>
<evidence type="ECO:0000313" key="4">
    <source>
        <dbReference type="Proteomes" id="UP001274830"/>
    </source>
</evidence>
<dbReference type="InterPro" id="IPR040079">
    <property type="entry name" value="Glutathione_S-Trfase"/>
</dbReference>
<reference evidence="3" key="1">
    <citation type="submission" date="2023-07" db="EMBL/GenBank/DDBJ databases">
        <title>Black Yeasts Isolated from many extreme environments.</title>
        <authorList>
            <person name="Coleine C."/>
            <person name="Stajich J.E."/>
            <person name="Selbmann L."/>
        </authorList>
    </citation>
    <scope>NUCLEOTIDE SEQUENCE</scope>
    <source>
        <strain evidence="3">CCFEE 5485</strain>
    </source>
</reference>
<dbReference type="Pfam" id="PF13410">
    <property type="entry name" value="GST_C_2"/>
    <property type="match status" value="1"/>
</dbReference>
<feature type="domain" description="GST N-terminal" evidence="1">
    <location>
        <begin position="5"/>
        <end position="86"/>
    </location>
</feature>
<organism evidence="3 4">
    <name type="scientific">Recurvomyces mirabilis</name>
    <dbReference type="NCBI Taxonomy" id="574656"/>
    <lineage>
        <taxon>Eukaryota</taxon>
        <taxon>Fungi</taxon>
        <taxon>Dikarya</taxon>
        <taxon>Ascomycota</taxon>
        <taxon>Pezizomycotina</taxon>
        <taxon>Dothideomycetes</taxon>
        <taxon>Dothideomycetidae</taxon>
        <taxon>Mycosphaerellales</taxon>
        <taxon>Teratosphaeriaceae</taxon>
        <taxon>Recurvomyces</taxon>
    </lineage>
</organism>
<dbReference type="PROSITE" id="PS50404">
    <property type="entry name" value="GST_NTER"/>
    <property type="match status" value="1"/>
</dbReference>
<sequence>MSSNRKLLLWDHPTSSYAQKVRIALREKKIPYESRRPEGLGSGNTIPELEVSNPRLEVPALEDGDFKIFDSSVILGYLEDAFPEYPLLPSGPKERATARMIEEVCDTVYEATNWVYSEIRWSGRAEGQLADTLIAEVAHQTSIIQTWLASRLDNKPYFNGDTFGYADICVAPLLNRSVYYGFGPDEGSALQLWHARIKKLPSVQTTFAEMEEGAKIMSTTMKKAFVEGPFKREYRDHRLEAMVKFGGLEVVLEGIKRNNIRFGWPAASV</sequence>
<dbReference type="PANTHER" id="PTHR43968">
    <property type="match status" value="1"/>
</dbReference>
<proteinExistence type="predicted"/>
<dbReference type="InterPro" id="IPR036282">
    <property type="entry name" value="Glutathione-S-Trfase_C_sf"/>
</dbReference>
<dbReference type="SUPFAM" id="SSF47616">
    <property type="entry name" value="GST C-terminal domain-like"/>
    <property type="match status" value="1"/>
</dbReference>
<dbReference type="InterPro" id="IPR050983">
    <property type="entry name" value="GST_Omega/HSP26"/>
</dbReference>
<dbReference type="InterPro" id="IPR036249">
    <property type="entry name" value="Thioredoxin-like_sf"/>
</dbReference>
<evidence type="ECO:0000259" key="1">
    <source>
        <dbReference type="PROSITE" id="PS50404"/>
    </source>
</evidence>
<dbReference type="Pfam" id="PF13417">
    <property type="entry name" value="GST_N_3"/>
    <property type="match status" value="1"/>
</dbReference>
<dbReference type="AlphaFoldDB" id="A0AAE0TNK8"/>
<name>A0AAE0TNK8_9PEZI</name>
<evidence type="ECO:0000313" key="3">
    <source>
        <dbReference type="EMBL" id="KAK3670084.1"/>
    </source>
</evidence>
<keyword evidence="4" id="KW-1185">Reference proteome</keyword>
<dbReference type="InterPro" id="IPR004045">
    <property type="entry name" value="Glutathione_S-Trfase_N"/>
</dbReference>
<comment type="caution">
    <text evidence="3">The sequence shown here is derived from an EMBL/GenBank/DDBJ whole genome shotgun (WGS) entry which is preliminary data.</text>
</comment>
<dbReference type="GO" id="GO:0005737">
    <property type="term" value="C:cytoplasm"/>
    <property type="evidence" value="ECO:0007669"/>
    <property type="project" value="TreeGrafter"/>
</dbReference>
<dbReference type="CDD" id="cd00570">
    <property type="entry name" value="GST_N_family"/>
    <property type="match status" value="1"/>
</dbReference>
<feature type="domain" description="GST C-terminal" evidence="2">
    <location>
        <begin position="91"/>
        <end position="225"/>
    </location>
</feature>
<dbReference type="InterPro" id="IPR010987">
    <property type="entry name" value="Glutathione-S-Trfase_C-like"/>
</dbReference>
<dbReference type="PROSITE" id="PS50405">
    <property type="entry name" value="GST_CTER"/>
    <property type="match status" value="1"/>
</dbReference>
<dbReference type="SUPFAM" id="SSF52833">
    <property type="entry name" value="Thioredoxin-like"/>
    <property type="match status" value="1"/>
</dbReference>
<evidence type="ECO:0000259" key="2">
    <source>
        <dbReference type="PROSITE" id="PS50405"/>
    </source>
</evidence>
<protein>
    <recommendedName>
        <fullName evidence="5">Glutathione transferase</fullName>
    </recommendedName>
</protein>
<dbReference type="Gene3D" id="3.40.30.10">
    <property type="entry name" value="Glutaredoxin"/>
    <property type="match status" value="1"/>
</dbReference>
<dbReference type="SFLD" id="SFLDG00358">
    <property type="entry name" value="Main_(cytGST)"/>
    <property type="match status" value="1"/>
</dbReference>
<accession>A0AAE0TNK8</accession>
<dbReference type="Gene3D" id="1.20.1050.10">
    <property type="match status" value="1"/>
</dbReference>